<evidence type="ECO:0000313" key="3">
    <source>
        <dbReference type="Proteomes" id="UP000594638"/>
    </source>
</evidence>
<dbReference type="AlphaFoldDB" id="A0A8S0RFZ2"/>
<sequence length="224" mass="24781">MPVNVEYRQSNCPDGYEEDPNFIDSDNDVVSDQDDVLYDSNVTDGIEAGLDRSEREVEDELIEGNDIDVDDLEYPSKIPTGLSILYRLKLAVLSGNRSPGHIPQSFIALSRLQENTISKRVPRRKGSSSTHNSIGGPKWQFMPTPMATKETQTGNLTAGPPATLINVNVPTTEVNFEVISNELQTIDEAESVRLRVDRARKRRNDAISSEATSLHPTSRRAGAK</sequence>
<dbReference type="Gramene" id="OE9A037137T1">
    <property type="protein sequence ID" value="OE9A037137C1"/>
    <property type="gene ID" value="OE9A037137"/>
</dbReference>
<evidence type="ECO:0000313" key="2">
    <source>
        <dbReference type="EMBL" id="CAA2978192.1"/>
    </source>
</evidence>
<comment type="caution">
    <text evidence="2">The sequence shown here is derived from an EMBL/GenBank/DDBJ whole genome shotgun (WGS) entry which is preliminary data.</text>
</comment>
<protein>
    <submittedName>
        <fullName evidence="2">Uncharacterized protein</fullName>
    </submittedName>
</protein>
<feature type="region of interest" description="Disordered" evidence="1">
    <location>
        <begin position="202"/>
        <end position="224"/>
    </location>
</feature>
<evidence type="ECO:0000256" key="1">
    <source>
        <dbReference type="SAM" id="MobiDB-lite"/>
    </source>
</evidence>
<feature type="compositionally biased region" description="Polar residues" evidence="1">
    <location>
        <begin position="206"/>
        <end position="216"/>
    </location>
</feature>
<reference evidence="2 3" key="1">
    <citation type="submission" date="2019-12" db="EMBL/GenBank/DDBJ databases">
        <authorList>
            <person name="Alioto T."/>
            <person name="Alioto T."/>
            <person name="Gomez Garrido J."/>
        </authorList>
    </citation>
    <scope>NUCLEOTIDE SEQUENCE [LARGE SCALE GENOMIC DNA]</scope>
</reference>
<keyword evidence="3" id="KW-1185">Reference proteome</keyword>
<proteinExistence type="predicted"/>
<gene>
    <name evidence="2" type="ORF">OLEA9_A037137</name>
</gene>
<feature type="region of interest" description="Disordered" evidence="1">
    <location>
        <begin position="119"/>
        <end position="140"/>
    </location>
</feature>
<name>A0A8S0RFZ2_OLEEU</name>
<dbReference type="Proteomes" id="UP000594638">
    <property type="component" value="Unassembled WGS sequence"/>
</dbReference>
<dbReference type="EMBL" id="CACTIH010003617">
    <property type="protein sequence ID" value="CAA2978192.1"/>
    <property type="molecule type" value="Genomic_DNA"/>
</dbReference>
<organism evidence="2 3">
    <name type="scientific">Olea europaea subsp. europaea</name>
    <dbReference type="NCBI Taxonomy" id="158383"/>
    <lineage>
        <taxon>Eukaryota</taxon>
        <taxon>Viridiplantae</taxon>
        <taxon>Streptophyta</taxon>
        <taxon>Embryophyta</taxon>
        <taxon>Tracheophyta</taxon>
        <taxon>Spermatophyta</taxon>
        <taxon>Magnoliopsida</taxon>
        <taxon>eudicotyledons</taxon>
        <taxon>Gunneridae</taxon>
        <taxon>Pentapetalae</taxon>
        <taxon>asterids</taxon>
        <taxon>lamiids</taxon>
        <taxon>Lamiales</taxon>
        <taxon>Oleaceae</taxon>
        <taxon>Oleeae</taxon>
        <taxon>Olea</taxon>
    </lineage>
</organism>
<accession>A0A8S0RFZ2</accession>